<sequence>MNSVKIATIADDMALLATKPAINKAVQKPQQATDSTSSKVLRRRSSGFRRLKTLKPGVKWSCVGVGAECQSDSLGYLVKQLLMDGC</sequence>
<evidence type="ECO:0000313" key="2">
    <source>
        <dbReference type="Proteomes" id="UP000801492"/>
    </source>
</evidence>
<protein>
    <submittedName>
        <fullName evidence="1">Uncharacterized protein</fullName>
    </submittedName>
</protein>
<dbReference type="Proteomes" id="UP000801492">
    <property type="component" value="Unassembled WGS sequence"/>
</dbReference>
<name>A0A8K0GG90_IGNLU</name>
<proteinExistence type="predicted"/>
<accession>A0A8K0GG90</accession>
<dbReference type="AlphaFoldDB" id="A0A8K0GG90"/>
<comment type="caution">
    <text evidence="1">The sequence shown here is derived from an EMBL/GenBank/DDBJ whole genome shotgun (WGS) entry which is preliminary data.</text>
</comment>
<organism evidence="1 2">
    <name type="scientific">Ignelater luminosus</name>
    <name type="common">Cucubano</name>
    <name type="synonym">Pyrophorus luminosus</name>
    <dbReference type="NCBI Taxonomy" id="2038154"/>
    <lineage>
        <taxon>Eukaryota</taxon>
        <taxon>Metazoa</taxon>
        <taxon>Ecdysozoa</taxon>
        <taxon>Arthropoda</taxon>
        <taxon>Hexapoda</taxon>
        <taxon>Insecta</taxon>
        <taxon>Pterygota</taxon>
        <taxon>Neoptera</taxon>
        <taxon>Endopterygota</taxon>
        <taxon>Coleoptera</taxon>
        <taxon>Polyphaga</taxon>
        <taxon>Elateriformia</taxon>
        <taxon>Elateroidea</taxon>
        <taxon>Elateridae</taxon>
        <taxon>Agrypninae</taxon>
        <taxon>Pyrophorini</taxon>
        <taxon>Ignelater</taxon>
    </lineage>
</organism>
<keyword evidence="2" id="KW-1185">Reference proteome</keyword>
<reference evidence="1" key="1">
    <citation type="submission" date="2019-08" db="EMBL/GenBank/DDBJ databases">
        <title>The genome of the North American firefly Photinus pyralis.</title>
        <authorList>
            <consortium name="Photinus pyralis genome working group"/>
            <person name="Fallon T.R."/>
            <person name="Sander Lower S.E."/>
            <person name="Weng J.-K."/>
        </authorList>
    </citation>
    <scope>NUCLEOTIDE SEQUENCE</scope>
    <source>
        <strain evidence="1">TRF0915ILg1</strain>
        <tissue evidence="1">Whole body</tissue>
    </source>
</reference>
<dbReference type="EMBL" id="VTPC01003729">
    <property type="protein sequence ID" value="KAF2898081.1"/>
    <property type="molecule type" value="Genomic_DNA"/>
</dbReference>
<gene>
    <name evidence="1" type="ORF">ILUMI_08094</name>
</gene>
<evidence type="ECO:0000313" key="1">
    <source>
        <dbReference type="EMBL" id="KAF2898081.1"/>
    </source>
</evidence>